<accession>A0ABN7X9J6</accession>
<protein>
    <submittedName>
        <fullName evidence="1">23017_t:CDS:1</fullName>
    </submittedName>
</protein>
<sequence>MSFEQQVIKLLNENKLTFKQYKGYSFPILKAFFGQYYYYLIIWDKKDNNIKNLYDLERARLVFYKNENVNEKILSVLVYKLDFGIKIDDIIEKWKEKKTSLELNSFMKMIRK</sequence>
<organism evidence="1 2">
    <name type="scientific">Gigaspora margarita</name>
    <dbReference type="NCBI Taxonomy" id="4874"/>
    <lineage>
        <taxon>Eukaryota</taxon>
        <taxon>Fungi</taxon>
        <taxon>Fungi incertae sedis</taxon>
        <taxon>Mucoromycota</taxon>
        <taxon>Glomeromycotina</taxon>
        <taxon>Glomeromycetes</taxon>
        <taxon>Diversisporales</taxon>
        <taxon>Gigasporaceae</taxon>
        <taxon>Gigaspora</taxon>
    </lineage>
</organism>
<evidence type="ECO:0000313" key="1">
    <source>
        <dbReference type="EMBL" id="CAG8851393.1"/>
    </source>
</evidence>
<dbReference type="Proteomes" id="UP000789901">
    <property type="component" value="Unassembled WGS sequence"/>
</dbReference>
<reference evidence="1 2" key="1">
    <citation type="submission" date="2021-06" db="EMBL/GenBank/DDBJ databases">
        <authorList>
            <person name="Kallberg Y."/>
            <person name="Tangrot J."/>
            <person name="Rosling A."/>
        </authorList>
    </citation>
    <scope>NUCLEOTIDE SEQUENCE [LARGE SCALE GENOMIC DNA]</scope>
    <source>
        <strain evidence="1 2">120-4 pot B 10/14</strain>
    </source>
</reference>
<dbReference type="EMBL" id="CAJVQB010105851">
    <property type="protein sequence ID" value="CAG8851393.1"/>
    <property type="molecule type" value="Genomic_DNA"/>
</dbReference>
<keyword evidence="2" id="KW-1185">Reference proteome</keyword>
<gene>
    <name evidence="1" type="ORF">GMARGA_LOCUS40719</name>
</gene>
<proteinExistence type="predicted"/>
<name>A0ABN7X9J6_GIGMA</name>
<comment type="caution">
    <text evidence="1">The sequence shown here is derived from an EMBL/GenBank/DDBJ whole genome shotgun (WGS) entry which is preliminary data.</text>
</comment>
<evidence type="ECO:0000313" key="2">
    <source>
        <dbReference type="Proteomes" id="UP000789901"/>
    </source>
</evidence>